<proteinExistence type="predicted"/>
<keyword evidence="3" id="KW-1185">Reference proteome</keyword>
<protein>
    <recommendedName>
        <fullName evidence="4">YncE family protein</fullName>
    </recommendedName>
</protein>
<gene>
    <name evidence="2" type="ORF">EAH69_13350</name>
</gene>
<dbReference type="SUPFAM" id="SSF63825">
    <property type="entry name" value="YWTD domain"/>
    <property type="match status" value="1"/>
</dbReference>
<evidence type="ECO:0000313" key="2">
    <source>
        <dbReference type="EMBL" id="RLZ06464.1"/>
    </source>
</evidence>
<comment type="caution">
    <text evidence="2">The sequence shown here is derived from an EMBL/GenBank/DDBJ whole genome shotgun (WGS) entry which is preliminary data.</text>
</comment>
<dbReference type="InterPro" id="IPR015943">
    <property type="entry name" value="WD40/YVTN_repeat-like_dom_sf"/>
</dbReference>
<accession>A0A3L9M541</accession>
<dbReference type="Proteomes" id="UP000275348">
    <property type="component" value="Unassembled WGS sequence"/>
</dbReference>
<feature type="chain" id="PRO_5018318807" description="YncE family protein" evidence="1">
    <location>
        <begin position="21"/>
        <end position="352"/>
    </location>
</feature>
<name>A0A3L9M541_9FLAO</name>
<dbReference type="OrthoDB" id="9773938at2"/>
<evidence type="ECO:0000313" key="3">
    <source>
        <dbReference type="Proteomes" id="UP000275348"/>
    </source>
</evidence>
<keyword evidence="1" id="KW-0732">Signal</keyword>
<dbReference type="EMBL" id="RDOJ01000027">
    <property type="protein sequence ID" value="RLZ06464.1"/>
    <property type="molecule type" value="Genomic_DNA"/>
</dbReference>
<dbReference type="RefSeq" id="WP_121935715.1">
    <property type="nucleotide sequence ID" value="NZ_RDOJ01000027.1"/>
</dbReference>
<evidence type="ECO:0008006" key="4">
    <source>
        <dbReference type="Google" id="ProtNLM"/>
    </source>
</evidence>
<feature type="signal peptide" evidence="1">
    <location>
        <begin position="1"/>
        <end position="20"/>
    </location>
</feature>
<dbReference type="PROSITE" id="PS51257">
    <property type="entry name" value="PROKAR_LIPOPROTEIN"/>
    <property type="match status" value="1"/>
</dbReference>
<reference evidence="2 3" key="1">
    <citation type="submission" date="2018-10" db="EMBL/GenBank/DDBJ databases">
        <authorList>
            <person name="Chen X."/>
        </authorList>
    </citation>
    <scope>NUCLEOTIDE SEQUENCE [LARGE SCALE GENOMIC DNA]</scope>
    <source>
        <strain evidence="2 3">YIM 102668</strain>
    </source>
</reference>
<dbReference type="Gene3D" id="2.130.10.10">
    <property type="entry name" value="YVTN repeat-like/Quinoprotein amine dehydrogenase"/>
    <property type="match status" value="1"/>
</dbReference>
<dbReference type="AlphaFoldDB" id="A0A3L9M541"/>
<organism evidence="2 3">
    <name type="scientific">Faecalibacter macacae</name>
    <dbReference type="NCBI Taxonomy" id="1859289"/>
    <lineage>
        <taxon>Bacteria</taxon>
        <taxon>Pseudomonadati</taxon>
        <taxon>Bacteroidota</taxon>
        <taxon>Flavobacteriia</taxon>
        <taxon>Flavobacteriales</taxon>
        <taxon>Weeksellaceae</taxon>
        <taxon>Faecalibacter</taxon>
    </lineage>
</organism>
<evidence type="ECO:0000256" key="1">
    <source>
        <dbReference type="SAM" id="SignalP"/>
    </source>
</evidence>
<sequence>MKNIKTLLFALLATSFTLQSCSSDDDNINSIEQNGTYKDGIFVLNEGAMGSNNAEVTFFKNGTATQNLFKTVNPTLNLGNVATSVLFEDNDGYIVVNMSNKIEVVHTTTFESKGSISSNLNNPRYIAADDNKIYVTNWGDASNPNDDFISIFRRSDLAFEKKIDVKEGPDQILIENNKLVVAHSGGWSNGNSVSIYNLATNTLENITVGDVPSALVEKNGTVYVLCSGITWGGTPSAGKLVKINLNSNSISHTINFQEGQNPRFLAEENNQLYYTLNNKIYRLETQENVLPQTALFTSDATYIYSFNINNGAIYIGDAKDFASNGEVKYYSLAGNLLGNFSTGIGPNFIIAN</sequence>